<proteinExistence type="predicted"/>
<name>A0A850H1G4_9SPHN</name>
<keyword evidence="4 5" id="KW-0472">Membrane</keyword>
<dbReference type="InterPro" id="IPR032808">
    <property type="entry name" value="DoxX"/>
</dbReference>
<feature type="transmembrane region" description="Helical" evidence="5">
    <location>
        <begin position="42"/>
        <end position="59"/>
    </location>
</feature>
<accession>A0A850H1G4</accession>
<evidence type="ECO:0000256" key="1">
    <source>
        <dbReference type="ARBA" id="ARBA00004141"/>
    </source>
</evidence>
<evidence type="ECO:0000256" key="4">
    <source>
        <dbReference type="ARBA" id="ARBA00023136"/>
    </source>
</evidence>
<evidence type="ECO:0000313" key="7">
    <source>
        <dbReference type="Proteomes" id="UP000561438"/>
    </source>
</evidence>
<dbReference type="RefSeq" id="WP_176268120.1">
    <property type="nucleotide sequence ID" value="NZ_JABWGV010000005.1"/>
</dbReference>
<evidence type="ECO:0000256" key="3">
    <source>
        <dbReference type="ARBA" id="ARBA00022989"/>
    </source>
</evidence>
<evidence type="ECO:0000256" key="2">
    <source>
        <dbReference type="ARBA" id="ARBA00022692"/>
    </source>
</evidence>
<gene>
    <name evidence="6" type="ORF">HUV48_12435</name>
</gene>
<sequence>MNWREISRWLLVIFYGAAGVLHLAMPGPFLSIMPSFVPAPEIVVALTGIAEILGAAGLAQPWSRRYRAAAGIGLAVYALCVWPANVNHLLIDLAKPSGGPNLAYHVPRMFVQPLLIWLALWAGGATDWPFRRR</sequence>
<feature type="transmembrane region" description="Helical" evidence="5">
    <location>
        <begin position="71"/>
        <end position="90"/>
    </location>
</feature>
<keyword evidence="2 5" id="KW-0812">Transmembrane</keyword>
<dbReference type="PANTHER" id="PTHR36974">
    <property type="entry name" value="MEMBRANE PROTEIN-RELATED"/>
    <property type="match status" value="1"/>
</dbReference>
<dbReference type="Pfam" id="PF13564">
    <property type="entry name" value="DoxX_2"/>
    <property type="match status" value="1"/>
</dbReference>
<comment type="caution">
    <text evidence="6">The sequence shown here is derived from an EMBL/GenBank/DDBJ whole genome shotgun (WGS) entry which is preliminary data.</text>
</comment>
<feature type="transmembrane region" description="Helical" evidence="5">
    <location>
        <begin position="110"/>
        <end position="130"/>
    </location>
</feature>
<evidence type="ECO:0000313" key="6">
    <source>
        <dbReference type="EMBL" id="NVD45814.1"/>
    </source>
</evidence>
<dbReference type="AlphaFoldDB" id="A0A850H1G4"/>
<evidence type="ECO:0000256" key="5">
    <source>
        <dbReference type="SAM" id="Phobius"/>
    </source>
</evidence>
<keyword evidence="7" id="KW-1185">Reference proteome</keyword>
<comment type="subcellular location">
    <subcellularLocation>
        <location evidence="1">Membrane</location>
        <topology evidence="1">Multi-pass membrane protein</topology>
    </subcellularLocation>
</comment>
<dbReference type="Proteomes" id="UP000561438">
    <property type="component" value="Unassembled WGS sequence"/>
</dbReference>
<keyword evidence="3 5" id="KW-1133">Transmembrane helix</keyword>
<dbReference type="PANTHER" id="PTHR36974:SF1">
    <property type="entry name" value="DOXX FAMILY MEMBRANE PROTEIN"/>
    <property type="match status" value="1"/>
</dbReference>
<reference evidence="6 7" key="1">
    <citation type="submission" date="2020-06" db="EMBL/GenBank/DDBJ databases">
        <title>Altererythrobacter sp. HHU K3-1.</title>
        <authorList>
            <person name="Zhang D."/>
            <person name="Xue H."/>
        </authorList>
    </citation>
    <scope>NUCLEOTIDE SEQUENCE [LARGE SCALE GENOMIC DNA]</scope>
    <source>
        <strain evidence="6 7">HHU K3-1</strain>
    </source>
</reference>
<organism evidence="6 7">
    <name type="scientific">Qipengyuania atrilutea</name>
    <dbReference type="NCBI Taxonomy" id="2744473"/>
    <lineage>
        <taxon>Bacteria</taxon>
        <taxon>Pseudomonadati</taxon>
        <taxon>Pseudomonadota</taxon>
        <taxon>Alphaproteobacteria</taxon>
        <taxon>Sphingomonadales</taxon>
        <taxon>Erythrobacteraceae</taxon>
        <taxon>Qipengyuania</taxon>
    </lineage>
</organism>
<dbReference type="GO" id="GO:0016020">
    <property type="term" value="C:membrane"/>
    <property type="evidence" value="ECO:0007669"/>
    <property type="project" value="UniProtKB-SubCell"/>
</dbReference>
<dbReference type="EMBL" id="JABWGV010000005">
    <property type="protein sequence ID" value="NVD45814.1"/>
    <property type="molecule type" value="Genomic_DNA"/>
</dbReference>
<protein>
    <submittedName>
        <fullName evidence="6">DoxX family protein</fullName>
    </submittedName>
</protein>